<protein>
    <submittedName>
        <fullName evidence="1">Uncharacterized protein</fullName>
    </submittedName>
</protein>
<reference evidence="1 2" key="1">
    <citation type="submission" date="2020-09" db="EMBL/GenBank/DDBJ databases">
        <title>novel species in genus Nocardioides.</title>
        <authorList>
            <person name="Zhang G."/>
        </authorList>
    </citation>
    <scope>NUCLEOTIDE SEQUENCE [LARGE SCALE GENOMIC DNA]</scope>
    <source>
        <strain evidence="1 2">KCTC 39551</strain>
    </source>
</reference>
<comment type="caution">
    <text evidence="1">The sequence shown here is derived from an EMBL/GenBank/DDBJ whole genome shotgun (WGS) entry which is preliminary data.</text>
</comment>
<dbReference type="Proteomes" id="UP000618818">
    <property type="component" value="Unassembled WGS sequence"/>
</dbReference>
<organism evidence="1 2">
    <name type="scientific">Nocardioides cavernae</name>
    <dbReference type="NCBI Taxonomy" id="1921566"/>
    <lineage>
        <taxon>Bacteria</taxon>
        <taxon>Bacillati</taxon>
        <taxon>Actinomycetota</taxon>
        <taxon>Actinomycetes</taxon>
        <taxon>Propionibacteriales</taxon>
        <taxon>Nocardioidaceae</taxon>
        <taxon>Nocardioides</taxon>
    </lineage>
</organism>
<proteinExistence type="predicted"/>
<name>A0ABR8N853_9ACTN</name>
<dbReference type="RefSeq" id="WP_191194094.1">
    <property type="nucleotide sequence ID" value="NZ_JACXYZ010000001.1"/>
</dbReference>
<sequence length="65" mass="7136">MDEKALGQQPALSGVEGSLAQPCGIDEVLSRNRPLDGASLGQPMAHVIENQSFGRRQFYLREIPR</sequence>
<evidence type="ECO:0000313" key="2">
    <source>
        <dbReference type="Proteomes" id="UP000618818"/>
    </source>
</evidence>
<gene>
    <name evidence="1" type="ORF">IEZ26_06735</name>
</gene>
<accession>A0ABR8N853</accession>
<dbReference type="EMBL" id="JACXYZ010000001">
    <property type="protein sequence ID" value="MBD3924312.1"/>
    <property type="molecule type" value="Genomic_DNA"/>
</dbReference>
<evidence type="ECO:0000313" key="1">
    <source>
        <dbReference type="EMBL" id="MBD3924312.1"/>
    </source>
</evidence>
<keyword evidence="2" id="KW-1185">Reference proteome</keyword>